<evidence type="ECO:0000313" key="3">
    <source>
        <dbReference type="Proteomes" id="UP001163726"/>
    </source>
</evidence>
<dbReference type="SMART" id="SM01321">
    <property type="entry name" value="Y1_Tnp"/>
    <property type="match status" value="1"/>
</dbReference>
<keyword evidence="3" id="KW-1185">Reference proteome</keyword>
<dbReference type="SUPFAM" id="SSF143422">
    <property type="entry name" value="Transposase IS200-like"/>
    <property type="match status" value="1"/>
</dbReference>
<proteinExistence type="predicted"/>
<evidence type="ECO:0000259" key="1">
    <source>
        <dbReference type="SMART" id="SM01321"/>
    </source>
</evidence>
<protein>
    <submittedName>
        <fullName evidence="2">Transposase</fullName>
    </submittedName>
</protein>
<name>A0ABY7AMW9_9ALTE</name>
<gene>
    <name evidence="2" type="ORF">OLW01_11675</name>
</gene>
<dbReference type="RefSeq" id="WP_268074091.1">
    <property type="nucleotide sequence ID" value="NZ_CP109965.1"/>
</dbReference>
<dbReference type="EMBL" id="CP109965">
    <property type="protein sequence ID" value="WAJ69805.1"/>
    <property type="molecule type" value="Genomic_DNA"/>
</dbReference>
<evidence type="ECO:0000313" key="2">
    <source>
        <dbReference type="EMBL" id="WAJ69805.1"/>
    </source>
</evidence>
<sequence length="168" mass="20421">MQYKRCFVPGGCYFFTLVIQQRNKPILTDNIELLRQVYKKMIITRPIETIAMVVLPDHLHAIWQLPEGDFDYSQRWRQVKVNFSRRLPQTESFNASRAHKGERGIWQRRFWEHCIRNDEDLHRHIDYIHYNPVKHGYTKRPFDWPYSSIHQYIRKGILTPEWGVNEHS</sequence>
<dbReference type="InterPro" id="IPR052715">
    <property type="entry name" value="RAYT_transposase"/>
</dbReference>
<dbReference type="NCBIfam" id="NF047646">
    <property type="entry name" value="REP_Tyr_transpos"/>
    <property type="match status" value="1"/>
</dbReference>
<dbReference type="InterPro" id="IPR036515">
    <property type="entry name" value="Transposase_17_sf"/>
</dbReference>
<dbReference type="Proteomes" id="UP001163726">
    <property type="component" value="Chromosome"/>
</dbReference>
<dbReference type="PANTHER" id="PTHR36966">
    <property type="entry name" value="REP-ASSOCIATED TYROSINE TRANSPOSASE"/>
    <property type="match status" value="1"/>
</dbReference>
<organism evidence="2 3">
    <name type="scientific">Catenovulum adriaticum</name>
    <dbReference type="NCBI Taxonomy" id="2984846"/>
    <lineage>
        <taxon>Bacteria</taxon>
        <taxon>Pseudomonadati</taxon>
        <taxon>Pseudomonadota</taxon>
        <taxon>Gammaproteobacteria</taxon>
        <taxon>Alteromonadales</taxon>
        <taxon>Alteromonadaceae</taxon>
        <taxon>Catenovulum</taxon>
    </lineage>
</organism>
<accession>A0ABY7AMW9</accession>
<dbReference type="Gene3D" id="3.30.70.1290">
    <property type="entry name" value="Transposase IS200-like"/>
    <property type="match status" value="1"/>
</dbReference>
<feature type="domain" description="Transposase IS200-like" evidence="1">
    <location>
        <begin position="8"/>
        <end position="131"/>
    </location>
</feature>
<dbReference type="PANTHER" id="PTHR36966:SF1">
    <property type="entry name" value="REP-ASSOCIATED TYROSINE TRANSPOSASE"/>
    <property type="match status" value="1"/>
</dbReference>
<dbReference type="Pfam" id="PF01797">
    <property type="entry name" value="Y1_Tnp"/>
    <property type="match status" value="1"/>
</dbReference>
<dbReference type="InterPro" id="IPR002686">
    <property type="entry name" value="Transposase_17"/>
</dbReference>
<reference evidence="2" key="1">
    <citation type="submission" date="2022-10" db="EMBL/GenBank/DDBJ databases">
        <title>Catenovulum adriacola sp. nov. isolated in the Harbour of Susak.</title>
        <authorList>
            <person name="Schoch T."/>
            <person name="Reich S.J."/>
            <person name="Stoeferle S."/>
            <person name="Flaiz M."/>
            <person name="Kazda M."/>
            <person name="Riedel C.U."/>
            <person name="Duerre P."/>
        </authorList>
    </citation>
    <scope>NUCLEOTIDE SEQUENCE</scope>
    <source>
        <strain evidence="2">TS8</strain>
    </source>
</reference>